<dbReference type="OrthoDB" id="4950at10239"/>
<dbReference type="Gene3D" id="3.90.320.10">
    <property type="match status" value="1"/>
</dbReference>
<dbReference type="GeneID" id="5600603"/>
<proteinExistence type="predicted"/>
<accession>A7XXH0</accession>
<keyword evidence="2" id="KW-0540">Nuclease</keyword>
<dbReference type="InterPro" id="IPR038726">
    <property type="entry name" value="PDDEXK_AddAB-type"/>
</dbReference>
<dbReference type="Pfam" id="PF12705">
    <property type="entry name" value="PDDEXK_1"/>
    <property type="match status" value="1"/>
</dbReference>
<dbReference type="Proteomes" id="UP000001133">
    <property type="component" value="Segment"/>
</dbReference>
<dbReference type="KEGG" id="vg:5600603"/>
<dbReference type="RefSeq" id="YP_001467979.1">
    <property type="nucleotide sequence ID" value="NC_009804.1"/>
</dbReference>
<evidence type="ECO:0000313" key="3">
    <source>
        <dbReference type="Proteomes" id="UP000001133"/>
    </source>
</evidence>
<keyword evidence="3" id="KW-1185">Reference proteome</keyword>
<sequence>MIMTTTYPSRLSVSALRDYHQCPKRFYFKRVLRIEEPTSPSAVYGTIVHLSFYHAYGFPSPGPEGVHWTLTGGFDPRFALEVYDRLTGREKWDTPKDGHEELLFSLAPALTDLNIGKGRTKNMQGREGWTAHFRSMLERSLQEPLPAPLAIEQEVRYSMGGVEMLGYIDMVLEGSEGPVLLDLKTGYNAPSESELRLNDQIARYYVAVPEAKDFWLYHMRSGNIYKVPRNDRLIDFLTQTDRLVYDLIHSDIPEEVKFAPRFGEHCAYCPFQSRCFGGEL</sequence>
<dbReference type="GO" id="GO:0004527">
    <property type="term" value="F:exonuclease activity"/>
    <property type="evidence" value="ECO:0007669"/>
    <property type="project" value="UniProtKB-KW"/>
</dbReference>
<protein>
    <submittedName>
        <fullName evidence="2">RecB family exonuclease</fullName>
    </submittedName>
</protein>
<reference evidence="2 3" key="1">
    <citation type="journal article" date="2008" name="J. Mol. Biol.">
        <title>Genome comparison and proteomic characterization of Thermus thermophilus bacteriophages P23-45 and P74-26: siphoviruses with triplex-forming sequences and the longest known tails.</title>
        <authorList>
            <person name="Minakhin L."/>
            <person name="Goel M."/>
            <person name="Berdygulova Z."/>
            <person name="Ramanculov E."/>
            <person name="Florens L."/>
            <person name="Glazko G."/>
            <person name="Karamychev V.N."/>
            <person name="Slesarev A.I."/>
            <person name="Kozyavkin S.A."/>
            <person name="Khromov I."/>
            <person name="Ackermann H.W."/>
            <person name="Washburn M."/>
            <person name="Mushegian A."/>
            <person name="Severinov K."/>
        </authorList>
    </citation>
    <scope>NUCLEOTIDE SEQUENCE</scope>
</reference>
<dbReference type="InterPro" id="IPR011604">
    <property type="entry name" value="PDDEXK-like_dom_sf"/>
</dbReference>
<keyword evidence="2" id="KW-0269">Exonuclease</keyword>
<organism evidence="2 3">
    <name type="scientific">Thermus phage P74-26</name>
    <dbReference type="NCBI Taxonomy" id="2914007"/>
    <lineage>
        <taxon>Viruses</taxon>
        <taxon>Duplodnaviria</taxon>
        <taxon>Heunggongvirae</taxon>
        <taxon>Uroviricota</taxon>
        <taxon>Caudoviricetes</taxon>
        <taxon>Oshimavirus</taxon>
        <taxon>Thermus virus P74-26</taxon>
    </lineage>
</organism>
<name>A7XXH0_BP742</name>
<dbReference type="EMBL" id="EU100884">
    <property type="protein sequence ID" value="ABU96959.1"/>
    <property type="molecule type" value="Genomic_DNA"/>
</dbReference>
<gene>
    <name evidence="2" type="ORF">P74p9</name>
</gene>
<evidence type="ECO:0000259" key="1">
    <source>
        <dbReference type="Pfam" id="PF12705"/>
    </source>
</evidence>
<evidence type="ECO:0000313" key="2">
    <source>
        <dbReference type="EMBL" id="ABU96959.1"/>
    </source>
</evidence>
<keyword evidence="2" id="KW-0378">Hydrolase</keyword>
<feature type="domain" description="PD-(D/E)XK endonuclease-like" evidence="1">
    <location>
        <begin position="10"/>
        <end position="275"/>
    </location>
</feature>